<sequence>MRILSGLLILSLAGSVSLVAQKSDPARVAEYAKTLPSVTPPVFDEQRKETLATYAISCSDHPQENTGTHDNFLWGYEKMPVLLESYDRNRAFFGCSNWHDAVGSVWTVMRLLLQNPKLPLEGSIKDIATTHFRKTNMDGEYAFFTQPKPAAMAIVAEPNFEEPYGYSWLLKLYGETKASDSPEGKKMATALAPLAKWMSERYVFYLYNLKYPFRVGTDANTAWAMSLALDGVNLSEDTTMKTAIQATALRLFGKDKDCPTGMEPQNSDDVSSCLTEAALMGRVMDQQAYLKWLDDFLPPVYSKLFEGYTRKIDTSHTNTTDADAQLQLDYKSHLIALNFQRATDLLLISYALPQDDARVPVFKTLAAINATHGYEDLGKAGYEGQHWLATYALLYENAAKGPAPLAPEKPKNHDNAATAD</sequence>
<name>A0A7W7ZLB6_9BACT</name>
<evidence type="ECO:0000313" key="2">
    <source>
        <dbReference type="EMBL" id="MBB5062050.1"/>
    </source>
</evidence>
<dbReference type="Pfam" id="PF11199">
    <property type="entry name" value="DUF2891"/>
    <property type="match status" value="1"/>
</dbReference>
<dbReference type="Proteomes" id="UP000584867">
    <property type="component" value="Unassembled WGS sequence"/>
</dbReference>
<feature type="signal peptide" evidence="1">
    <location>
        <begin position="1"/>
        <end position="22"/>
    </location>
</feature>
<gene>
    <name evidence="2" type="ORF">HDF15_000375</name>
</gene>
<evidence type="ECO:0000256" key="1">
    <source>
        <dbReference type="SAM" id="SignalP"/>
    </source>
</evidence>
<dbReference type="RefSeq" id="WP_184252554.1">
    <property type="nucleotide sequence ID" value="NZ_JACHIO010000001.1"/>
</dbReference>
<proteinExistence type="predicted"/>
<dbReference type="AlphaFoldDB" id="A0A7W7ZLB6"/>
<accession>A0A7W7ZLB6</accession>
<evidence type="ECO:0000313" key="3">
    <source>
        <dbReference type="Proteomes" id="UP000584867"/>
    </source>
</evidence>
<keyword evidence="1" id="KW-0732">Signal</keyword>
<feature type="chain" id="PRO_5031523642" evidence="1">
    <location>
        <begin position="23"/>
        <end position="420"/>
    </location>
</feature>
<organism evidence="2 3">
    <name type="scientific">Granulicella mallensis</name>
    <dbReference type="NCBI Taxonomy" id="940614"/>
    <lineage>
        <taxon>Bacteria</taxon>
        <taxon>Pseudomonadati</taxon>
        <taxon>Acidobacteriota</taxon>
        <taxon>Terriglobia</taxon>
        <taxon>Terriglobales</taxon>
        <taxon>Acidobacteriaceae</taxon>
        <taxon>Granulicella</taxon>
    </lineage>
</organism>
<protein>
    <submittedName>
        <fullName evidence="2">Uncharacterized protein</fullName>
    </submittedName>
</protein>
<dbReference type="EMBL" id="JACHIO010000001">
    <property type="protein sequence ID" value="MBB5062050.1"/>
    <property type="molecule type" value="Genomic_DNA"/>
</dbReference>
<dbReference type="InterPro" id="IPR021365">
    <property type="entry name" value="DUF2891"/>
</dbReference>
<comment type="caution">
    <text evidence="2">The sequence shown here is derived from an EMBL/GenBank/DDBJ whole genome shotgun (WGS) entry which is preliminary data.</text>
</comment>
<reference evidence="2 3" key="1">
    <citation type="submission" date="2020-08" db="EMBL/GenBank/DDBJ databases">
        <title>Genomic Encyclopedia of Type Strains, Phase IV (KMG-V): Genome sequencing to study the core and pangenomes of soil and plant-associated prokaryotes.</title>
        <authorList>
            <person name="Whitman W."/>
        </authorList>
    </citation>
    <scope>NUCLEOTIDE SEQUENCE [LARGE SCALE GENOMIC DNA]</scope>
    <source>
        <strain evidence="2 3">X5P3</strain>
    </source>
</reference>